<dbReference type="Proteomes" id="UP000693738">
    <property type="component" value="Unassembled WGS sequence"/>
</dbReference>
<evidence type="ECO:0000313" key="1">
    <source>
        <dbReference type="EMBL" id="CAG7554704.1"/>
    </source>
</evidence>
<proteinExistence type="predicted"/>
<reference evidence="1" key="1">
    <citation type="submission" date="2021-05" db="EMBL/GenBank/DDBJ databases">
        <authorList>
            <person name="Khan N."/>
        </authorList>
    </citation>
    <scope>NUCLEOTIDE SEQUENCE</scope>
</reference>
<sequence>MAPCSFLSLPHEIRHNIYREYFALKNGYAFQPGPGKLAAFDGEPLDLALMYTCRFIASETKDMPLAHNTISFSTVFHPDWRNDAGRLDYLLDFQEKERYNLLIYLSRFITPRM</sequence>
<comment type="caution">
    <text evidence="1">The sequence shown here is derived from an EMBL/GenBank/DDBJ whole genome shotgun (WGS) entry which is preliminary data.</text>
</comment>
<protein>
    <submittedName>
        <fullName evidence="1">Uncharacterized protein</fullName>
    </submittedName>
</protein>
<dbReference type="AlphaFoldDB" id="A0A8J2IJ62"/>
<organism evidence="1 2">
    <name type="scientific">Fusarium equiseti</name>
    <name type="common">Fusarium scirpi</name>
    <dbReference type="NCBI Taxonomy" id="61235"/>
    <lineage>
        <taxon>Eukaryota</taxon>
        <taxon>Fungi</taxon>
        <taxon>Dikarya</taxon>
        <taxon>Ascomycota</taxon>
        <taxon>Pezizomycotina</taxon>
        <taxon>Sordariomycetes</taxon>
        <taxon>Hypocreomycetidae</taxon>
        <taxon>Hypocreales</taxon>
        <taxon>Nectriaceae</taxon>
        <taxon>Fusarium</taxon>
        <taxon>Fusarium incarnatum-equiseti species complex</taxon>
    </lineage>
</organism>
<evidence type="ECO:0000313" key="2">
    <source>
        <dbReference type="Proteomes" id="UP000693738"/>
    </source>
</evidence>
<accession>A0A8J2IJ62</accession>
<gene>
    <name evidence="1" type="ORF">FEQUK3_LOCUS429</name>
</gene>
<dbReference type="EMBL" id="CAJSTJ010000022">
    <property type="protein sequence ID" value="CAG7554704.1"/>
    <property type="molecule type" value="Genomic_DNA"/>
</dbReference>
<name>A0A8J2IJ62_FUSEQ</name>